<protein>
    <submittedName>
        <fullName evidence="2">Sugar phosphate isomerase/epimerase</fullName>
    </submittedName>
</protein>
<sequence>MNAQSRRRTFLKALAGASIAAIPSTGEASLLPLKSKRLKTSLNAYSFNAPLMNKMMSLDELIDFCAGVGFDGLDITGYYFEGYPTVPSDATIYHVKRQSFRKGLEISGTGVRNDFTIADKEKRKKEVQLVKNWIEVAAKLGAPVLRIFAGTQKNEGVPREQITDWMLKDIETCVEYGKQNGVIIGLQNHFDFVQTADHVIPFFETIKSEWFGLILDTGSYRIGDPYKEIERTIKYAVNWQLKEKIFVEGKEIDTDLERVINLIKLSDYQGYVPIETLGAGDPKVKVEALLAKVKKYL</sequence>
<evidence type="ECO:0000313" key="3">
    <source>
        <dbReference type="Proteomes" id="UP000251993"/>
    </source>
</evidence>
<dbReference type="PANTHER" id="PTHR12110">
    <property type="entry name" value="HYDROXYPYRUVATE ISOMERASE"/>
    <property type="match status" value="1"/>
</dbReference>
<dbReference type="InterPro" id="IPR036237">
    <property type="entry name" value="Xyl_isomerase-like_sf"/>
</dbReference>
<dbReference type="OrthoDB" id="127797at2"/>
<evidence type="ECO:0000259" key="1">
    <source>
        <dbReference type="Pfam" id="PF01261"/>
    </source>
</evidence>
<dbReference type="AlphaFoldDB" id="A0A344TDB8"/>
<proteinExistence type="predicted"/>
<dbReference type="PANTHER" id="PTHR12110:SF53">
    <property type="entry name" value="BLR5974 PROTEIN"/>
    <property type="match status" value="1"/>
</dbReference>
<dbReference type="GO" id="GO:0016853">
    <property type="term" value="F:isomerase activity"/>
    <property type="evidence" value="ECO:0007669"/>
    <property type="project" value="UniProtKB-KW"/>
</dbReference>
<reference evidence="2 3" key="1">
    <citation type="submission" date="2018-07" db="EMBL/GenBank/DDBJ databases">
        <title>Genome sequencing of Runella.</title>
        <authorList>
            <person name="Baek M.-G."/>
            <person name="Yi H."/>
        </authorList>
    </citation>
    <scope>NUCLEOTIDE SEQUENCE [LARGE SCALE GENOMIC DNA]</scope>
    <source>
        <strain evidence="2 3">HYN0085</strain>
    </source>
</reference>
<evidence type="ECO:0000313" key="2">
    <source>
        <dbReference type="EMBL" id="AXE16639.1"/>
    </source>
</evidence>
<name>A0A344TDB8_9BACT</name>
<dbReference type="SUPFAM" id="SSF51658">
    <property type="entry name" value="Xylose isomerase-like"/>
    <property type="match status" value="1"/>
</dbReference>
<gene>
    <name evidence="2" type="ORF">DR864_02295</name>
</gene>
<dbReference type="Proteomes" id="UP000251993">
    <property type="component" value="Chromosome"/>
</dbReference>
<dbReference type="Gene3D" id="3.20.20.150">
    <property type="entry name" value="Divalent-metal-dependent TIM barrel enzymes"/>
    <property type="match status" value="1"/>
</dbReference>
<dbReference type="Pfam" id="PF01261">
    <property type="entry name" value="AP_endonuc_2"/>
    <property type="match status" value="1"/>
</dbReference>
<keyword evidence="3" id="KW-1185">Reference proteome</keyword>
<organism evidence="2 3">
    <name type="scientific">Runella rosea</name>
    <dbReference type="NCBI Taxonomy" id="2259595"/>
    <lineage>
        <taxon>Bacteria</taxon>
        <taxon>Pseudomonadati</taxon>
        <taxon>Bacteroidota</taxon>
        <taxon>Cytophagia</taxon>
        <taxon>Cytophagales</taxon>
        <taxon>Spirosomataceae</taxon>
        <taxon>Runella</taxon>
    </lineage>
</organism>
<dbReference type="KEGG" id="run:DR864_02295"/>
<feature type="domain" description="Xylose isomerase-like TIM barrel" evidence="1">
    <location>
        <begin position="63"/>
        <end position="284"/>
    </location>
</feature>
<accession>A0A344TDB8</accession>
<dbReference type="InterPro" id="IPR013022">
    <property type="entry name" value="Xyl_isomerase-like_TIM-brl"/>
</dbReference>
<keyword evidence="2" id="KW-0413">Isomerase</keyword>
<dbReference type="InterPro" id="IPR050312">
    <property type="entry name" value="IolE/XylAMocC-like"/>
</dbReference>
<dbReference type="RefSeq" id="WP_114065426.1">
    <property type="nucleotide sequence ID" value="NZ_CP030850.1"/>
</dbReference>
<dbReference type="EMBL" id="CP030850">
    <property type="protein sequence ID" value="AXE16639.1"/>
    <property type="molecule type" value="Genomic_DNA"/>
</dbReference>